<evidence type="ECO:0000256" key="5">
    <source>
        <dbReference type="SAM" id="MobiDB-lite"/>
    </source>
</evidence>
<evidence type="ECO:0000256" key="2">
    <source>
        <dbReference type="ARBA" id="ARBA00022771"/>
    </source>
</evidence>
<evidence type="ECO:0000313" key="8">
    <source>
        <dbReference type="Proteomes" id="UP001642540"/>
    </source>
</evidence>
<dbReference type="Gene3D" id="2.170.270.10">
    <property type="entry name" value="SET domain"/>
    <property type="match status" value="1"/>
</dbReference>
<reference evidence="7 8" key="1">
    <citation type="submission" date="2024-08" db="EMBL/GenBank/DDBJ databases">
        <authorList>
            <person name="Cucini C."/>
            <person name="Frati F."/>
        </authorList>
    </citation>
    <scope>NUCLEOTIDE SEQUENCE [LARGE SCALE GENOMIC DNA]</scope>
</reference>
<dbReference type="InterPro" id="IPR002893">
    <property type="entry name" value="Znf_MYND"/>
</dbReference>
<dbReference type="Gene3D" id="6.10.140.2220">
    <property type="match status" value="2"/>
</dbReference>
<dbReference type="SUPFAM" id="SSF82199">
    <property type="entry name" value="SET domain"/>
    <property type="match status" value="1"/>
</dbReference>
<evidence type="ECO:0000259" key="6">
    <source>
        <dbReference type="PROSITE" id="PS50865"/>
    </source>
</evidence>
<evidence type="ECO:0000313" key="7">
    <source>
        <dbReference type="EMBL" id="CAL8111039.1"/>
    </source>
</evidence>
<keyword evidence="2 4" id="KW-0863">Zinc-finger</keyword>
<dbReference type="Proteomes" id="UP001642540">
    <property type="component" value="Unassembled WGS sequence"/>
</dbReference>
<keyword evidence="8" id="KW-1185">Reference proteome</keyword>
<dbReference type="InterPro" id="IPR046341">
    <property type="entry name" value="SET_dom_sf"/>
</dbReference>
<feature type="domain" description="MYND-type" evidence="6">
    <location>
        <begin position="36"/>
        <end position="72"/>
    </location>
</feature>
<dbReference type="CDD" id="cd20071">
    <property type="entry name" value="SET_SMYD"/>
    <property type="match status" value="1"/>
</dbReference>
<dbReference type="PANTHER" id="PTHR46455">
    <property type="entry name" value="SET AND MYND DOMAIN CONTAINING, ARTHROPOD-SPECIFIC, MEMBER 4, ISOFORM A"/>
    <property type="match status" value="1"/>
</dbReference>
<dbReference type="Pfam" id="PF01753">
    <property type="entry name" value="zf-MYND"/>
    <property type="match status" value="1"/>
</dbReference>
<dbReference type="PROSITE" id="PS50865">
    <property type="entry name" value="ZF_MYND_2"/>
    <property type="match status" value="1"/>
</dbReference>
<evidence type="ECO:0000256" key="1">
    <source>
        <dbReference type="ARBA" id="ARBA00022723"/>
    </source>
</evidence>
<protein>
    <recommendedName>
        <fullName evidence="6">MYND-type domain-containing protein</fullName>
    </recommendedName>
</protein>
<feature type="compositionally biased region" description="Low complexity" evidence="5">
    <location>
        <begin position="14"/>
        <end position="32"/>
    </location>
</feature>
<organism evidence="7 8">
    <name type="scientific">Orchesella dallaii</name>
    <dbReference type="NCBI Taxonomy" id="48710"/>
    <lineage>
        <taxon>Eukaryota</taxon>
        <taxon>Metazoa</taxon>
        <taxon>Ecdysozoa</taxon>
        <taxon>Arthropoda</taxon>
        <taxon>Hexapoda</taxon>
        <taxon>Collembola</taxon>
        <taxon>Entomobryomorpha</taxon>
        <taxon>Entomobryoidea</taxon>
        <taxon>Orchesellidae</taxon>
        <taxon>Orchesellinae</taxon>
        <taxon>Orchesella</taxon>
    </lineage>
</organism>
<dbReference type="PANTHER" id="PTHR46455:SF5">
    <property type="entry name" value="SET AND MYND DOMAIN CONTAINING, ARTHROPOD-SPECIFIC, MEMBER 4, ISOFORM A"/>
    <property type="match status" value="1"/>
</dbReference>
<dbReference type="InterPro" id="IPR001214">
    <property type="entry name" value="SET_dom"/>
</dbReference>
<dbReference type="Pfam" id="PF00856">
    <property type="entry name" value="SET"/>
    <property type="match status" value="1"/>
</dbReference>
<accession>A0ABP1QSH0</accession>
<dbReference type="SUPFAM" id="SSF144232">
    <property type="entry name" value="HIT/MYND zinc finger-like"/>
    <property type="match status" value="1"/>
</dbReference>
<sequence length="490" mass="55585">MGDVQVPDTISTATKTTSEENSGESSKGSNSNQHKCAVCSSFATKCCTGCRDIHYCSQEHQKQDWTRHKMQCSPFILKTSTVFGRHFVASRKLKGTSLILEELPAFCAPRGMVDDFETPLCLSCCSVINELPIDQVGKCSKCGWPVCSLMCEKNDYHSKNECEIFFKSKLAFYPPGYSVYELYKVIEVIRGLLIKDKKPETWKKIMDLQYQTELGSKTLFDDLKSVRKDFKVEDLGTDGEWNRILGVMNVNNFTMAGPRATPSISYEAFLFLKTSMFAHSCAPNCWWGITIFPEFKITVYAAEDIQKGDIITLPYTYLYSAFGTHMRIEFLKRNGDYICRCIRCVTKAELGSYASALKCFNCESGYILPESPTDSNSEWKCEDEECKSVLESRVFDSRIEYLIKKLEDCETVPELHKYIEDNKDVTLHANHWLITEAMETICKGEPSESGSSSEALAEKDKLIQYCEHILKVKNIVAPGISLERGRCYSH</sequence>
<gene>
    <name evidence="7" type="ORF">ODALV1_LOCUS14670</name>
</gene>
<feature type="region of interest" description="Disordered" evidence="5">
    <location>
        <begin position="1"/>
        <end position="34"/>
    </location>
</feature>
<dbReference type="EMBL" id="CAXLJM020000046">
    <property type="protein sequence ID" value="CAL8111039.1"/>
    <property type="molecule type" value="Genomic_DNA"/>
</dbReference>
<dbReference type="InterPro" id="IPR053010">
    <property type="entry name" value="SET_SmydA-8"/>
</dbReference>
<dbReference type="Gene3D" id="1.10.220.160">
    <property type="match status" value="1"/>
</dbReference>
<comment type="caution">
    <text evidence="7">The sequence shown here is derived from an EMBL/GenBank/DDBJ whole genome shotgun (WGS) entry which is preliminary data.</text>
</comment>
<proteinExistence type="predicted"/>
<keyword evidence="3" id="KW-0862">Zinc</keyword>
<keyword evidence="1" id="KW-0479">Metal-binding</keyword>
<evidence type="ECO:0000256" key="4">
    <source>
        <dbReference type="PROSITE-ProRule" id="PRU00134"/>
    </source>
</evidence>
<name>A0ABP1QSH0_9HEXA</name>
<evidence type="ECO:0000256" key="3">
    <source>
        <dbReference type="ARBA" id="ARBA00022833"/>
    </source>
</evidence>